<feature type="transmembrane region" description="Helical" evidence="10">
    <location>
        <begin position="104"/>
        <end position="122"/>
    </location>
</feature>
<dbReference type="GO" id="GO:0006465">
    <property type="term" value="P:signal peptide processing"/>
    <property type="evidence" value="ECO:0007669"/>
    <property type="project" value="InterPro"/>
</dbReference>
<dbReference type="Pfam" id="PF06703">
    <property type="entry name" value="SPC25"/>
    <property type="match status" value="1"/>
</dbReference>
<dbReference type="Proteomes" id="UP000193986">
    <property type="component" value="Unassembled WGS sequence"/>
</dbReference>
<dbReference type="OrthoDB" id="29558at2759"/>
<dbReference type="InParanoid" id="A0A1Y2BBC6"/>
<evidence type="ECO:0000256" key="10">
    <source>
        <dbReference type="SAM" id="Phobius"/>
    </source>
</evidence>
<gene>
    <name evidence="11" type="ORF">BCR39DRAFT_524224</name>
</gene>
<sequence>MARPKAVPNGAHINTSLEPSPPPPSSSTSLASDPLPSVKINNANLAEIKSALDDAVTKHLLEQSFTQSNLHPTVHLTLGYSSVIIALGSVLYSLRVSFDDSKPVLWVAVVGYFTLQGVLWAWKRWVEKGEVFQGKRRRMVKRIETDHIQVISSTSLLPPPTSQLTFSPHTRPSSPSSAMSSPTTLSPSSSSSHIHANAHSKEVSSPKLTNINTNTNTSSGPTYLLQLVLSTTSNNGKSLIHKSRVVTGRCVGDFVDVEGGVEEGEVMRWLGGLLSEAGLAGAEEDGVKEQ</sequence>
<feature type="compositionally biased region" description="Low complexity" evidence="9">
    <location>
        <begin position="154"/>
        <end position="192"/>
    </location>
</feature>
<feature type="region of interest" description="Disordered" evidence="9">
    <location>
        <begin position="154"/>
        <end position="216"/>
    </location>
</feature>
<feature type="transmembrane region" description="Helical" evidence="10">
    <location>
        <begin position="73"/>
        <end position="92"/>
    </location>
</feature>
<keyword evidence="5" id="KW-0256">Endoplasmic reticulum</keyword>
<comment type="similarity">
    <text evidence="2">Belongs to the SPCS2 family.</text>
</comment>
<evidence type="ECO:0000256" key="1">
    <source>
        <dbReference type="ARBA" id="ARBA00004477"/>
    </source>
</evidence>
<evidence type="ECO:0000256" key="8">
    <source>
        <dbReference type="ARBA" id="ARBA00045608"/>
    </source>
</evidence>
<dbReference type="GO" id="GO:0005787">
    <property type="term" value="C:signal peptidase complex"/>
    <property type="evidence" value="ECO:0007669"/>
    <property type="project" value="InterPro"/>
</dbReference>
<organism evidence="11 12">
    <name type="scientific">Naematelia encephala</name>
    <dbReference type="NCBI Taxonomy" id="71784"/>
    <lineage>
        <taxon>Eukaryota</taxon>
        <taxon>Fungi</taxon>
        <taxon>Dikarya</taxon>
        <taxon>Basidiomycota</taxon>
        <taxon>Agaricomycotina</taxon>
        <taxon>Tremellomycetes</taxon>
        <taxon>Tremellales</taxon>
        <taxon>Naemateliaceae</taxon>
        <taxon>Naematelia</taxon>
    </lineage>
</organism>
<dbReference type="PANTHER" id="PTHR13085:SF0">
    <property type="entry name" value="SIGNAL PEPTIDASE COMPLEX SUBUNIT 2"/>
    <property type="match status" value="1"/>
</dbReference>
<dbReference type="AlphaFoldDB" id="A0A1Y2BBC6"/>
<keyword evidence="12" id="KW-1185">Reference proteome</keyword>
<dbReference type="InterPro" id="IPR009582">
    <property type="entry name" value="Spc2/SPCS2"/>
</dbReference>
<keyword evidence="4 10" id="KW-0812">Transmembrane</keyword>
<proteinExistence type="inferred from homology"/>
<dbReference type="EMBL" id="MCFC01000011">
    <property type="protein sequence ID" value="ORY32123.1"/>
    <property type="molecule type" value="Genomic_DNA"/>
</dbReference>
<comment type="caution">
    <text evidence="11">The sequence shown here is derived from an EMBL/GenBank/DDBJ whole genome shotgun (WGS) entry which is preliminary data.</text>
</comment>
<evidence type="ECO:0000256" key="6">
    <source>
        <dbReference type="ARBA" id="ARBA00022989"/>
    </source>
</evidence>
<comment type="subcellular location">
    <subcellularLocation>
        <location evidence="1">Endoplasmic reticulum membrane</location>
        <topology evidence="1">Multi-pass membrane protein</topology>
    </subcellularLocation>
</comment>
<evidence type="ECO:0000313" key="12">
    <source>
        <dbReference type="Proteomes" id="UP000193986"/>
    </source>
</evidence>
<evidence type="ECO:0000256" key="4">
    <source>
        <dbReference type="ARBA" id="ARBA00022692"/>
    </source>
</evidence>
<accession>A0A1Y2BBC6</accession>
<keyword evidence="7 10" id="KW-0472">Membrane</keyword>
<comment type="function">
    <text evidence="8">Component of the signal peptidase complex (SPC) which catalyzes the cleavage of N-terminal signal sequences from nascent proteins as they are translocated into the lumen of the endoplasmic reticulum. Enhances the enzymatic activity of SPC and facilitates the interactions between different components of the translocation site.</text>
</comment>
<evidence type="ECO:0000256" key="2">
    <source>
        <dbReference type="ARBA" id="ARBA00007324"/>
    </source>
</evidence>
<dbReference type="STRING" id="71784.A0A1Y2BBC6"/>
<keyword evidence="6 10" id="KW-1133">Transmembrane helix</keyword>
<reference evidence="11 12" key="1">
    <citation type="submission" date="2016-07" db="EMBL/GenBank/DDBJ databases">
        <title>Pervasive Adenine N6-methylation of Active Genes in Fungi.</title>
        <authorList>
            <consortium name="DOE Joint Genome Institute"/>
            <person name="Mondo S.J."/>
            <person name="Dannebaum R.O."/>
            <person name="Kuo R.C."/>
            <person name="Labutti K."/>
            <person name="Haridas S."/>
            <person name="Kuo A."/>
            <person name="Salamov A."/>
            <person name="Ahrendt S.R."/>
            <person name="Lipzen A."/>
            <person name="Sullivan W."/>
            <person name="Andreopoulos W.B."/>
            <person name="Clum A."/>
            <person name="Lindquist E."/>
            <person name="Daum C."/>
            <person name="Ramamoorthy G.K."/>
            <person name="Gryganskyi A."/>
            <person name="Culley D."/>
            <person name="Magnuson J.K."/>
            <person name="James T.Y."/>
            <person name="O'Malley M.A."/>
            <person name="Stajich J.E."/>
            <person name="Spatafora J.W."/>
            <person name="Visel A."/>
            <person name="Grigoriev I.V."/>
        </authorList>
    </citation>
    <scope>NUCLEOTIDE SEQUENCE [LARGE SCALE GENOMIC DNA]</scope>
    <source>
        <strain evidence="11 12">68-887.2</strain>
    </source>
</reference>
<evidence type="ECO:0000256" key="5">
    <source>
        <dbReference type="ARBA" id="ARBA00022824"/>
    </source>
</evidence>
<evidence type="ECO:0000313" key="11">
    <source>
        <dbReference type="EMBL" id="ORY32123.1"/>
    </source>
</evidence>
<evidence type="ECO:0000256" key="7">
    <source>
        <dbReference type="ARBA" id="ARBA00023136"/>
    </source>
</evidence>
<name>A0A1Y2BBC6_9TREE</name>
<evidence type="ECO:0000256" key="9">
    <source>
        <dbReference type="SAM" id="MobiDB-lite"/>
    </source>
</evidence>
<feature type="region of interest" description="Disordered" evidence="9">
    <location>
        <begin position="1"/>
        <end position="34"/>
    </location>
</feature>
<dbReference type="GO" id="GO:0045047">
    <property type="term" value="P:protein targeting to ER"/>
    <property type="evidence" value="ECO:0007669"/>
    <property type="project" value="TreeGrafter"/>
</dbReference>
<evidence type="ECO:0000256" key="3">
    <source>
        <dbReference type="ARBA" id="ARBA00017057"/>
    </source>
</evidence>
<protein>
    <recommendedName>
        <fullName evidence="3">Signal peptidase complex subunit 2</fullName>
    </recommendedName>
</protein>
<dbReference type="PANTHER" id="PTHR13085">
    <property type="entry name" value="MICROSOMAL SIGNAL PEPTIDASE 25 KDA SUBUNIT"/>
    <property type="match status" value="1"/>
</dbReference>